<protein>
    <submittedName>
        <fullName evidence="1">Uncharacterized protein</fullName>
    </submittedName>
</protein>
<comment type="caution">
    <text evidence="1">The sequence shown here is derived from an EMBL/GenBank/DDBJ whole genome shotgun (WGS) entry which is preliminary data.</text>
</comment>
<evidence type="ECO:0000313" key="2">
    <source>
        <dbReference type="Proteomes" id="UP000736335"/>
    </source>
</evidence>
<dbReference type="AlphaFoldDB" id="A0A9P6H6B5"/>
<proteinExistence type="predicted"/>
<dbReference type="OrthoDB" id="3304760at2759"/>
<reference evidence="1" key="1">
    <citation type="journal article" date="2020" name="Nat. Commun.">
        <title>Large-scale genome sequencing of mycorrhizal fungi provides insights into the early evolution of symbiotic traits.</title>
        <authorList>
            <person name="Miyauchi S."/>
            <person name="Kiss E."/>
            <person name="Kuo A."/>
            <person name="Drula E."/>
            <person name="Kohler A."/>
            <person name="Sanchez-Garcia M."/>
            <person name="Morin E."/>
            <person name="Andreopoulos B."/>
            <person name="Barry K.W."/>
            <person name="Bonito G."/>
            <person name="Buee M."/>
            <person name="Carver A."/>
            <person name="Chen C."/>
            <person name="Cichocki N."/>
            <person name="Clum A."/>
            <person name="Culley D."/>
            <person name="Crous P.W."/>
            <person name="Fauchery L."/>
            <person name="Girlanda M."/>
            <person name="Hayes R.D."/>
            <person name="Keri Z."/>
            <person name="LaButti K."/>
            <person name="Lipzen A."/>
            <person name="Lombard V."/>
            <person name="Magnuson J."/>
            <person name="Maillard F."/>
            <person name="Murat C."/>
            <person name="Nolan M."/>
            <person name="Ohm R.A."/>
            <person name="Pangilinan J."/>
            <person name="Pereira M.F."/>
            <person name="Perotto S."/>
            <person name="Peter M."/>
            <person name="Pfister S."/>
            <person name="Riley R."/>
            <person name="Sitrit Y."/>
            <person name="Stielow J.B."/>
            <person name="Szollosi G."/>
            <person name="Zifcakova L."/>
            <person name="Stursova M."/>
            <person name="Spatafora J.W."/>
            <person name="Tedersoo L."/>
            <person name="Vaario L.M."/>
            <person name="Yamada A."/>
            <person name="Yan M."/>
            <person name="Wang P."/>
            <person name="Xu J."/>
            <person name="Bruns T."/>
            <person name="Baldrian P."/>
            <person name="Vilgalys R."/>
            <person name="Dunand C."/>
            <person name="Henrissat B."/>
            <person name="Grigoriev I.V."/>
            <person name="Hibbett D."/>
            <person name="Nagy L.G."/>
            <person name="Martin F.M."/>
        </authorList>
    </citation>
    <scope>NUCLEOTIDE SEQUENCE</scope>
    <source>
        <strain evidence="1">UH-Tt-Lm1</strain>
    </source>
</reference>
<reference evidence="1" key="2">
    <citation type="submission" date="2020-11" db="EMBL/GenBank/DDBJ databases">
        <authorList>
            <consortium name="DOE Joint Genome Institute"/>
            <person name="Kuo A."/>
            <person name="Miyauchi S."/>
            <person name="Kiss E."/>
            <person name="Drula E."/>
            <person name="Kohler A."/>
            <person name="Sanchez-Garcia M."/>
            <person name="Andreopoulos B."/>
            <person name="Barry K.W."/>
            <person name="Bonito G."/>
            <person name="Buee M."/>
            <person name="Carver A."/>
            <person name="Chen C."/>
            <person name="Cichocki N."/>
            <person name="Clum A."/>
            <person name="Culley D."/>
            <person name="Crous P.W."/>
            <person name="Fauchery L."/>
            <person name="Girlanda M."/>
            <person name="Hayes R."/>
            <person name="Keri Z."/>
            <person name="Labutti K."/>
            <person name="Lipzen A."/>
            <person name="Lombard V."/>
            <person name="Magnuson J."/>
            <person name="Maillard F."/>
            <person name="Morin E."/>
            <person name="Murat C."/>
            <person name="Nolan M."/>
            <person name="Ohm R."/>
            <person name="Pangilinan J."/>
            <person name="Pereira M."/>
            <person name="Perotto S."/>
            <person name="Peter M."/>
            <person name="Riley R."/>
            <person name="Sitrit Y."/>
            <person name="Stielow B."/>
            <person name="Szollosi G."/>
            <person name="Zifcakova L."/>
            <person name="Stursova M."/>
            <person name="Spatafora J.W."/>
            <person name="Tedersoo L."/>
            <person name="Vaario L.-M."/>
            <person name="Yamada A."/>
            <person name="Yan M."/>
            <person name="Wang P."/>
            <person name="Xu J."/>
            <person name="Bruns T."/>
            <person name="Baldrian P."/>
            <person name="Vilgalys R."/>
            <person name="Henrissat B."/>
            <person name="Grigoriev I.V."/>
            <person name="Hibbett D."/>
            <person name="Nagy L.G."/>
            <person name="Martin F.M."/>
        </authorList>
    </citation>
    <scope>NUCLEOTIDE SEQUENCE</scope>
    <source>
        <strain evidence="1">UH-Tt-Lm1</strain>
    </source>
</reference>
<dbReference type="EMBL" id="WIUZ02000016">
    <property type="protein sequence ID" value="KAF9780448.1"/>
    <property type="molecule type" value="Genomic_DNA"/>
</dbReference>
<keyword evidence="2" id="KW-1185">Reference proteome</keyword>
<organism evidence="1 2">
    <name type="scientific">Thelephora terrestris</name>
    <dbReference type="NCBI Taxonomy" id="56493"/>
    <lineage>
        <taxon>Eukaryota</taxon>
        <taxon>Fungi</taxon>
        <taxon>Dikarya</taxon>
        <taxon>Basidiomycota</taxon>
        <taxon>Agaricomycotina</taxon>
        <taxon>Agaricomycetes</taxon>
        <taxon>Thelephorales</taxon>
        <taxon>Thelephoraceae</taxon>
        <taxon>Thelephora</taxon>
    </lineage>
</organism>
<evidence type="ECO:0000313" key="1">
    <source>
        <dbReference type="EMBL" id="KAF9780448.1"/>
    </source>
</evidence>
<sequence length="399" mass="45278">MIEIHGLVTRRWSRRDSWDDYRPSRPEHIAFARYMVEVAQVGYQRLECRNVPDWILRFALHSLFLDFPPPAPIAANCLAIAAIDLGCDVSDITTLKKQLQLVLNLINQPIRTAVAEERLPTWKYKSITTILLFAASLEGDDRQTISGATLRSIGILRSKSMPMWAPAVPYITALLKNPSPPSPSLDRLIVFASPDVPWTDLSDDRDAVVRWATTVLAVPYTEESGQSVVDATLQIAAKDFLRPHIPLGVWELFKERTSLPPTCFGLSQGAHPNVIRHVRGLGDLEILTSYFLLVWSERCFPSDDAFDTMEISIREDFCGTWVGQHRRDLVERLKHVLREFARGNDHISGSFPWYVDEDDIREATQRYGKLKDVLAEVERKAAMNLTQYHSTCALPLLFP</sequence>
<dbReference type="Proteomes" id="UP000736335">
    <property type="component" value="Unassembled WGS sequence"/>
</dbReference>
<name>A0A9P6H6B5_9AGAM</name>
<gene>
    <name evidence="1" type="ORF">BJ322DRAFT_293700</name>
</gene>
<accession>A0A9P6H6B5</accession>